<dbReference type="InterPro" id="IPR050858">
    <property type="entry name" value="Mal-CoA-ACP_Trans/PKS_FabD"/>
</dbReference>
<dbReference type="InterPro" id="IPR001623">
    <property type="entry name" value="DnaJ_domain"/>
</dbReference>
<dbReference type="PROSITE" id="PS50076">
    <property type="entry name" value="DNAJ_2"/>
    <property type="match status" value="1"/>
</dbReference>
<dbReference type="SUPFAM" id="SSF52151">
    <property type="entry name" value="FabD/lysophospholipase-like"/>
    <property type="match status" value="1"/>
</dbReference>
<feature type="compositionally biased region" description="Basic residues" evidence="5">
    <location>
        <begin position="720"/>
        <end position="738"/>
    </location>
</feature>
<gene>
    <name evidence="8" type="ORF">AGERDE_LOCUS2326</name>
</gene>
<dbReference type="Proteomes" id="UP000789831">
    <property type="component" value="Unassembled WGS sequence"/>
</dbReference>
<feature type="transmembrane region" description="Helical" evidence="6">
    <location>
        <begin position="423"/>
        <end position="444"/>
    </location>
</feature>
<dbReference type="EC" id="2.3.1.39" evidence="1"/>
<dbReference type="PANTHER" id="PTHR42681">
    <property type="entry name" value="MALONYL-COA-ACYL CARRIER PROTEIN TRANSACYLASE, MITOCHONDRIAL"/>
    <property type="match status" value="1"/>
</dbReference>
<dbReference type="GO" id="GO:0004312">
    <property type="term" value="F:fatty acid synthase activity"/>
    <property type="evidence" value="ECO:0007669"/>
    <property type="project" value="InterPro"/>
</dbReference>
<dbReference type="InterPro" id="IPR016035">
    <property type="entry name" value="Acyl_Trfase/lysoPLipase"/>
</dbReference>
<evidence type="ECO:0000256" key="2">
    <source>
        <dbReference type="ARBA" id="ARBA00022679"/>
    </source>
</evidence>
<comment type="caution">
    <text evidence="8">The sequence shown here is derived from an EMBL/GenBank/DDBJ whole genome shotgun (WGS) entry which is preliminary data.</text>
</comment>
<dbReference type="Pfam" id="PF00698">
    <property type="entry name" value="Acyl_transf_1"/>
    <property type="match status" value="1"/>
</dbReference>
<dbReference type="PROSITE" id="PS00636">
    <property type="entry name" value="DNAJ_1"/>
    <property type="match status" value="1"/>
</dbReference>
<feature type="domain" description="J" evidence="7">
    <location>
        <begin position="467"/>
        <end position="531"/>
    </location>
</feature>
<dbReference type="Gene3D" id="3.40.366.10">
    <property type="entry name" value="Malonyl-Coenzyme A Acyl Carrier Protein, domain 2"/>
    <property type="match status" value="1"/>
</dbReference>
<dbReference type="EMBL" id="CAJVPL010000190">
    <property type="protein sequence ID" value="CAG8462461.1"/>
    <property type="molecule type" value="Genomic_DNA"/>
</dbReference>
<dbReference type="Gene3D" id="1.10.287.110">
    <property type="entry name" value="DnaJ domain"/>
    <property type="match status" value="1"/>
</dbReference>
<dbReference type="SUPFAM" id="SSF46565">
    <property type="entry name" value="Chaperone J-domain"/>
    <property type="match status" value="1"/>
</dbReference>
<organism evidence="8 9">
    <name type="scientific">Ambispora gerdemannii</name>
    <dbReference type="NCBI Taxonomy" id="144530"/>
    <lineage>
        <taxon>Eukaryota</taxon>
        <taxon>Fungi</taxon>
        <taxon>Fungi incertae sedis</taxon>
        <taxon>Mucoromycota</taxon>
        <taxon>Glomeromycotina</taxon>
        <taxon>Glomeromycetes</taxon>
        <taxon>Archaeosporales</taxon>
        <taxon>Ambisporaceae</taxon>
        <taxon>Ambispora</taxon>
    </lineage>
</organism>
<dbReference type="InterPro" id="IPR003965">
    <property type="entry name" value="Fatty_acid_synthase"/>
</dbReference>
<dbReference type="GO" id="GO:0005835">
    <property type="term" value="C:fatty acid synthase complex"/>
    <property type="evidence" value="ECO:0007669"/>
    <property type="project" value="InterPro"/>
</dbReference>
<dbReference type="InterPro" id="IPR016036">
    <property type="entry name" value="Malonyl_transacylase_ACP-bd"/>
</dbReference>
<evidence type="ECO:0000256" key="5">
    <source>
        <dbReference type="SAM" id="MobiDB-lite"/>
    </source>
</evidence>
<dbReference type="InterPro" id="IPR001227">
    <property type="entry name" value="Ac_transferase_dom_sf"/>
</dbReference>
<dbReference type="AlphaFoldDB" id="A0A9N8VV87"/>
<evidence type="ECO:0000313" key="9">
    <source>
        <dbReference type="Proteomes" id="UP000789831"/>
    </source>
</evidence>
<name>A0A9N8VV87_9GLOM</name>
<keyword evidence="2" id="KW-0808">Transferase</keyword>
<dbReference type="InterPro" id="IPR014043">
    <property type="entry name" value="Acyl_transferase_dom"/>
</dbReference>
<reference evidence="8" key="1">
    <citation type="submission" date="2021-06" db="EMBL/GenBank/DDBJ databases">
        <authorList>
            <person name="Kallberg Y."/>
            <person name="Tangrot J."/>
            <person name="Rosling A."/>
        </authorList>
    </citation>
    <scope>NUCLEOTIDE SEQUENCE</scope>
    <source>
        <strain evidence="8">MT106</strain>
    </source>
</reference>
<evidence type="ECO:0000256" key="4">
    <source>
        <dbReference type="ARBA" id="ARBA00048462"/>
    </source>
</evidence>
<evidence type="ECO:0000313" key="8">
    <source>
        <dbReference type="EMBL" id="CAG8462461.1"/>
    </source>
</evidence>
<accession>A0A9N8VV87</accession>
<keyword evidence="9" id="KW-1185">Reference proteome</keyword>
<feature type="non-terminal residue" evidence="8">
    <location>
        <position position="738"/>
    </location>
</feature>
<dbReference type="PRINTS" id="PR00625">
    <property type="entry name" value="JDOMAIN"/>
</dbReference>
<dbReference type="OrthoDB" id="541883at2759"/>
<dbReference type="PANTHER" id="PTHR42681:SF1">
    <property type="entry name" value="MALONYL-COA-ACYL CARRIER PROTEIN TRANSACYLASE, MITOCHONDRIAL"/>
    <property type="match status" value="1"/>
</dbReference>
<dbReference type="GO" id="GO:0004314">
    <property type="term" value="F:[acyl-carrier-protein] S-malonyltransferase activity"/>
    <property type="evidence" value="ECO:0007669"/>
    <property type="project" value="UniProtKB-EC"/>
</dbReference>
<keyword evidence="6" id="KW-0812">Transmembrane</keyword>
<dbReference type="SUPFAM" id="SSF55048">
    <property type="entry name" value="Probable ACP-binding domain of malonyl-CoA ACP transacylase"/>
    <property type="match status" value="1"/>
</dbReference>
<keyword evidence="3" id="KW-0012">Acyltransferase</keyword>
<sequence>LEIIDEPISHINDIWYYGNSDKHHDSAAGRVSRISKLLSQMFAFAKSFLHSAARNCTLRKTPTVTAPFSKILARTWMSTAGIEKSHCAILFPGQGAQYVGMGKDLYASFASAREVFDEADDALGGGFKDLMFGGLQQKLTLTENAQPSILSVSIAILRVLEEEFGFDVSSACTYALGHSLGEYSALVATKSINFYDAVKLVRLRGEAMSKTVSQRGIKTAIAAVVVKANQLAELEASMDEIRASLPEGELVELANINSSFQVVISGTSFGVDHASRFLQSKKIATRAVDLPVSAPFHCVLMKPVSEELHKAFREIKFQPPVVEIISNVTAKPIRSIEDIPKLLAEQVTATIQWQRSIKYCKDRDIDHYIVFGPGRVLANLLKKEYPLDRIRSITTAEDIESHSSKNNFLHSVMSWSSFRKSRIIIPSFIVFIVFLLFLPTIKAWDQEDYEIFDLVDQLENAEGEYVNFYSWLGLDESATDKEIGKAYRKMSLLLHPDKNPDASTQEKFARLGSITAILRNADSRERYNFFLKNGVPRWRGTGYFYRRHRPGVIGVLAFLLILISVLHYLVMWINFYQERKRVQYYVQEAREVAWGKRMKKQETRKRVNVNDRQFIVEGDYIALLTDDGEEYPLGIEEVVVPRVMDSFVFALSRWAYKLISDKIRGRKIGKNGIYSNELKKAGRTKDAAIDDNSLGDEKSSFSSDDEQSEAGSTTDSGKVRQSRKKHINGNNRRRKNRK</sequence>
<keyword evidence="6" id="KW-1133">Transmembrane helix</keyword>
<comment type="catalytic activity">
    <reaction evidence="4">
        <text>holo-[ACP] + malonyl-CoA = malonyl-[ACP] + CoA</text>
        <dbReference type="Rhea" id="RHEA:41792"/>
        <dbReference type="Rhea" id="RHEA-COMP:9623"/>
        <dbReference type="Rhea" id="RHEA-COMP:9685"/>
        <dbReference type="ChEBI" id="CHEBI:57287"/>
        <dbReference type="ChEBI" id="CHEBI:57384"/>
        <dbReference type="ChEBI" id="CHEBI:64479"/>
        <dbReference type="ChEBI" id="CHEBI:78449"/>
        <dbReference type="EC" id="2.3.1.39"/>
    </reaction>
</comment>
<dbReference type="CDD" id="cd06257">
    <property type="entry name" value="DnaJ"/>
    <property type="match status" value="1"/>
</dbReference>
<protein>
    <recommendedName>
        <fullName evidence="1">[acyl-carrier-protein] S-malonyltransferase</fullName>
        <ecNumber evidence="1">2.3.1.39</ecNumber>
    </recommendedName>
</protein>
<dbReference type="InterPro" id="IPR018253">
    <property type="entry name" value="DnaJ_domain_CS"/>
</dbReference>
<evidence type="ECO:0000256" key="6">
    <source>
        <dbReference type="SAM" id="Phobius"/>
    </source>
</evidence>
<feature type="transmembrane region" description="Helical" evidence="6">
    <location>
        <begin position="552"/>
        <end position="575"/>
    </location>
</feature>
<evidence type="ECO:0000256" key="3">
    <source>
        <dbReference type="ARBA" id="ARBA00023315"/>
    </source>
</evidence>
<dbReference type="InterPro" id="IPR036869">
    <property type="entry name" value="J_dom_sf"/>
</dbReference>
<dbReference type="PRINTS" id="PR01483">
    <property type="entry name" value="FASYNTHASE"/>
</dbReference>
<dbReference type="GO" id="GO:0006633">
    <property type="term" value="P:fatty acid biosynthetic process"/>
    <property type="evidence" value="ECO:0007669"/>
    <property type="project" value="InterPro"/>
</dbReference>
<evidence type="ECO:0000256" key="1">
    <source>
        <dbReference type="ARBA" id="ARBA00013258"/>
    </source>
</evidence>
<dbReference type="SMART" id="SM00271">
    <property type="entry name" value="DnaJ"/>
    <property type="match status" value="1"/>
</dbReference>
<proteinExistence type="predicted"/>
<dbReference type="Gene3D" id="3.30.70.250">
    <property type="entry name" value="Malonyl-CoA ACP transacylase, ACP-binding"/>
    <property type="match status" value="1"/>
</dbReference>
<dbReference type="Pfam" id="PF00226">
    <property type="entry name" value="DnaJ"/>
    <property type="match status" value="1"/>
</dbReference>
<feature type="region of interest" description="Disordered" evidence="5">
    <location>
        <begin position="681"/>
        <end position="738"/>
    </location>
</feature>
<dbReference type="SMART" id="SM00827">
    <property type="entry name" value="PKS_AT"/>
    <property type="match status" value="1"/>
</dbReference>
<evidence type="ECO:0000259" key="7">
    <source>
        <dbReference type="PROSITE" id="PS50076"/>
    </source>
</evidence>
<dbReference type="GO" id="GO:0005739">
    <property type="term" value="C:mitochondrion"/>
    <property type="evidence" value="ECO:0007669"/>
    <property type="project" value="TreeGrafter"/>
</dbReference>
<keyword evidence="6" id="KW-0472">Membrane</keyword>